<keyword evidence="8" id="KW-0472">Membrane</keyword>
<dbReference type="PROSITE" id="PS50885">
    <property type="entry name" value="HAMP"/>
    <property type="match status" value="1"/>
</dbReference>
<dbReference type="EC" id="2.7.13.3" evidence="3"/>
<evidence type="ECO:0000256" key="3">
    <source>
        <dbReference type="ARBA" id="ARBA00012438"/>
    </source>
</evidence>
<organism evidence="11 12">
    <name type="scientific">Hydrocarboniphaga daqingensis</name>
    <dbReference type="NCBI Taxonomy" id="490188"/>
    <lineage>
        <taxon>Bacteria</taxon>
        <taxon>Pseudomonadati</taxon>
        <taxon>Pseudomonadota</taxon>
        <taxon>Gammaproteobacteria</taxon>
        <taxon>Nevskiales</taxon>
        <taxon>Nevskiaceae</taxon>
        <taxon>Hydrocarboniphaga</taxon>
    </lineage>
</organism>
<reference evidence="11 12" key="1">
    <citation type="submission" date="2016-11" db="EMBL/GenBank/DDBJ databases">
        <authorList>
            <person name="Jaros S."/>
            <person name="Januszkiewicz K."/>
            <person name="Wedrychowicz H."/>
        </authorList>
    </citation>
    <scope>NUCLEOTIDE SEQUENCE [LARGE SCALE GENOMIC DNA]</scope>
    <source>
        <strain evidence="11 12">CGMCC 1.7049</strain>
    </source>
</reference>
<evidence type="ECO:0000256" key="6">
    <source>
        <dbReference type="ARBA" id="ARBA00022777"/>
    </source>
</evidence>
<evidence type="ECO:0000313" key="11">
    <source>
        <dbReference type="EMBL" id="SHG83535.1"/>
    </source>
</evidence>
<dbReference type="STRING" id="490188.SAMN04488068_1586"/>
<dbReference type="InterPro" id="IPR036890">
    <property type="entry name" value="HATPase_C_sf"/>
</dbReference>
<proteinExistence type="predicted"/>
<dbReference type="InterPro" id="IPR003594">
    <property type="entry name" value="HATPase_dom"/>
</dbReference>
<dbReference type="GO" id="GO:0046983">
    <property type="term" value="F:protein dimerization activity"/>
    <property type="evidence" value="ECO:0007669"/>
    <property type="project" value="InterPro"/>
</dbReference>
<feature type="transmembrane region" description="Helical" evidence="8">
    <location>
        <begin position="156"/>
        <end position="176"/>
    </location>
</feature>
<keyword evidence="8" id="KW-0812">Transmembrane</keyword>
<gene>
    <name evidence="11" type="ORF">SAMN04488068_1586</name>
</gene>
<dbReference type="InterPro" id="IPR005467">
    <property type="entry name" value="His_kinase_dom"/>
</dbReference>
<dbReference type="InterPro" id="IPR050482">
    <property type="entry name" value="Sensor_HK_TwoCompSys"/>
</dbReference>
<dbReference type="GO" id="GO:0016020">
    <property type="term" value="C:membrane"/>
    <property type="evidence" value="ECO:0007669"/>
    <property type="project" value="UniProtKB-SubCell"/>
</dbReference>
<evidence type="ECO:0000256" key="8">
    <source>
        <dbReference type="SAM" id="Phobius"/>
    </source>
</evidence>
<dbReference type="SUPFAM" id="SSF55874">
    <property type="entry name" value="ATPase domain of HSP90 chaperone/DNA topoisomerase II/histidine kinase"/>
    <property type="match status" value="1"/>
</dbReference>
<keyword evidence="5" id="KW-0808">Transferase</keyword>
<dbReference type="CDD" id="cd16917">
    <property type="entry name" value="HATPase_UhpB-NarQ-NarX-like"/>
    <property type="match status" value="1"/>
</dbReference>
<sequence length="466" mass="51826">MNISRLSLRWQLSVTMMLVLSLTLVVALSLVLRNARKAVDDEVRASFEAASSSLDATILLLALRPHSSSRETWRSWADAQQRQRHLCVYLGEPVAGAGCERPDTKPLTAPAWFAGDIISASRRHSRSLPVDNGRYQLVLSADPVSELNEAWSETRVVMQLIVLMAFIANLLIVLLVRRALRPLQAARQMLEQMQHGDINGRLPRSGAADLRQLFDGILQLQRRLSDGIAENRRLLLRNLDAQEDERRLIATELHDEMGQHVAAIEMATILLQQAQHADGDAALQRIRDSVAEIHQLSRRMSRRLRPAALDTLGLAGGLQTLIGQWRSMPTPITIVDDIDRDCDQVEPYVATHVYRIVQEALSNALRHSRAERITIQVRIVAGAQLHLGIADDGHGFDPSVQRPGLGLLGIHERIKALGGTLDLRSSAYAGCALQVSLPLAAPRFRRHSMEKRPWRPHAARPQPALA</sequence>
<dbReference type="OrthoDB" id="9797605at2"/>
<keyword evidence="8" id="KW-1133">Transmembrane helix</keyword>
<comment type="catalytic activity">
    <reaction evidence="1">
        <text>ATP + protein L-histidine = ADP + protein N-phospho-L-histidine.</text>
        <dbReference type="EC" id="2.7.13.3"/>
    </reaction>
</comment>
<evidence type="ECO:0000256" key="7">
    <source>
        <dbReference type="ARBA" id="ARBA00023012"/>
    </source>
</evidence>
<dbReference type="SMART" id="SM00387">
    <property type="entry name" value="HATPase_c"/>
    <property type="match status" value="1"/>
</dbReference>
<dbReference type="AlphaFoldDB" id="A0A1M5N274"/>
<evidence type="ECO:0000256" key="2">
    <source>
        <dbReference type="ARBA" id="ARBA00004370"/>
    </source>
</evidence>
<dbReference type="InterPro" id="IPR011712">
    <property type="entry name" value="Sig_transdc_His_kin_sub3_dim/P"/>
</dbReference>
<dbReference type="Pfam" id="PF02518">
    <property type="entry name" value="HATPase_c"/>
    <property type="match status" value="1"/>
</dbReference>
<dbReference type="EMBL" id="FQWZ01000003">
    <property type="protein sequence ID" value="SHG83535.1"/>
    <property type="molecule type" value="Genomic_DNA"/>
</dbReference>
<feature type="transmembrane region" description="Helical" evidence="8">
    <location>
        <begin position="12"/>
        <end position="32"/>
    </location>
</feature>
<dbReference type="PROSITE" id="PS50109">
    <property type="entry name" value="HIS_KIN"/>
    <property type="match status" value="1"/>
</dbReference>
<keyword evidence="12" id="KW-1185">Reference proteome</keyword>
<dbReference type="PANTHER" id="PTHR24421:SF58">
    <property type="entry name" value="SIGNAL TRANSDUCTION HISTIDINE-PROTEIN KINASE_PHOSPHATASE UHPB"/>
    <property type="match status" value="1"/>
</dbReference>
<evidence type="ECO:0000256" key="5">
    <source>
        <dbReference type="ARBA" id="ARBA00022679"/>
    </source>
</evidence>
<dbReference type="Gene3D" id="3.30.565.10">
    <property type="entry name" value="Histidine kinase-like ATPase, C-terminal domain"/>
    <property type="match status" value="1"/>
</dbReference>
<dbReference type="RefSeq" id="WP_072896257.1">
    <property type="nucleotide sequence ID" value="NZ_FQWZ01000003.1"/>
</dbReference>
<evidence type="ECO:0000259" key="9">
    <source>
        <dbReference type="PROSITE" id="PS50109"/>
    </source>
</evidence>
<evidence type="ECO:0000259" key="10">
    <source>
        <dbReference type="PROSITE" id="PS50885"/>
    </source>
</evidence>
<dbReference type="PANTHER" id="PTHR24421">
    <property type="entry name" value="NITRATE/NITRITE SENSOR PROTEIN NARX-RELATED"/>
    <property type="match status" value="1"/>
</dbReference>
<accession>A0A1M5N274</accession>
<dbReference type="InterPro" id="IPR003660">
    <property type="entry name" value="HAMP_dom"/>
</dbReference>
<feature type="domain" description="HAMP" evidence="10">
    <location>
        <begin position="177"/>
        <end position="229"/>
    </location>
</feature>
<keyword evidence="7" id="KW-0902">Two-component regulatory system</keyword>
<dbReference type="Pfam" id="PF07730">
    <property type="entry name" value="HisKA_3"/>
    <property type="match status" value="1"/>
</dbReference>
<feature type="domain" description="Histidine kinase" evidence="9">
    <location>
        <begin position="353"/>
        <end position="441"/>
    </location>
</feature>
<dbReference type="SMART" id="SM00304">
    <property type="entry name" value="HAMP"/>
    <property type="match status" value="1"/>
</dbReference>
<evidence type="ECO:0000256" key="1">
    <source>
        <dbReference type="ARBA" id="ARBA00000085"/>
    </source>
</evidence>
<dbReference type="GO" id="GO:0000155">
    <property type="term" value="F:phosphorelay sensor kinase activity"/>
    <property type="evidence" value="ECO:0007669"/>
    <property type="project" value="InterPro"/>
</dbReference>
<comment type="subcellular location">
    <subcellularLocation>
        <location evidence="2">Membrane</location>
    </subcellularLocation>
</comment>
<keyword evidence="4" id="KW-0597">Phosphoprotein</keyword>
<protein>
    <recommendedName>
        <fullName evidence="3">histidine kinase</fullName>
        <ecNumber evidence="3">2.7.13.3</ecNumber>
    </recommendedName>
</protein>
<dbReference type="Proteomes" id="UP000199758">
    <property type="component" value="Unassembled WGS sequence"/>
</dbReference>
<dbReference type="Gene3D" id="6.10.340.10">
    <property type="match status" value="1"/>
</dbReference>
<evidence type="ECO:0000313" key="12">
    <source>
        <dbReference type="Proteomes" id="UP000199758"/>
    </source>
</evidence>
<name>A0A1M5N274_9GAMM</name>
<evidence type="ECO:0000256" key="4">
    <source>
        <dbReference type="ARBA" id="ARBA00022553"/>
    </source>
</evidence>
<dbReference type="Gene3D" id="1.20.5.1930">
    <property type="match status" value="1"/>
</dbReference>
<keyword evidence="6 11" id="KW-0418">Kinase</keyword>